<protein>
    <recommendedName>
        <fullName evidence="7">ABC1 atypical kinase-like domain-containing protein</fullName>
    </recommendedName>
</protein>
<dbReference type="InterPro" id="IPR004147">
    <property type="entry name" value="ABC1_dom"/>
</dbReference>
<keyword evidence="9" id="KW-1185">Reference proteome</keyword>
<gene>
    <name evidence="8" type="ORF">WJX73_007340</name>
</gene>
<evidence type="ECO:0000313" key="9">
    <source>
        <dbReference type="Proteomes" id="UP001465755"/>
    </source>
</evidence>
<dbReference type="GO" id="GO:0016020">
    <property type="term" value="C:membrane"/>
    <property type="evidence" value="ECO:0007669"/>
    <property type="project" value="UniProtKB-SubCell"/>
</dbReference>
<feature type="transmembrane region" description="Helical" evidence="6">
    <location>
        <begin position="602"/>
        <end position="624"/>
    </location>
</feature>
<keyword evidence="5 6" id="KW-0472">Membrane</keyword>
<dbReference type="SUPFAM" id="SSF56112">
    <property type="entry name" value="Protein kinase-like (PK-like)"/>
    <property type="match status" value="1"/>
</dbReference>
<dbReference type="CDD" id="cd15904">
    <property type="entry name" value="TSPO_MBR"/>
    <property type="match status" value="1"/>
</dbReference>
<dbReference type="PANTHER" id="PTHR43173">
    <property type="entry name" value="ABC1 FAMILY PROTEIN"/>
    <property type="match status" value="1"/>
</dbReference>
<evidence type="ECO:0000313" key="8">
    <source>
        <dbReference type="EMBL" id="KAK9798604.1"/>
    </source>
</evidence>
<dbReference type="InterPro" id="IPR051130">
    <property type="entry name" value="Mito_struct-func_regulator"/>
</dbReference>
<keyword evidence="3 6" id="KW-0812">Transmembrane</keyword>
<comment type="caution">
    <text evidence="8">The sequence shown here is derived from an EMBL/GenBank/DDBJ whole genome shotgun (WGS) entry which is preliminary data.</text>
</comment>
<dbReference type="AlphaFoldDB" id="A0AAW1NXR5"/>
<dbReference type="Proteomes" id="UP001465755">
    <property type="component" value="Unassembled WGS sequence"/>
</dbReference>
<dbReference type="PANTHER" id="PTHR43173:SF12">
    <property type="entry name" value="PROTEIN KINASE SUPERFAMILY PROTEIN"/>
    <property type="match status" value="1"/>
</dbReference>
<feature type="transmembrane region" description="Helical" evidence="6">
    <location>
        <begin position="576"/>
        <end position="596"/>
    </location>
</feature>
<reference evidence="8 9" key="1">
    <citation type="journal article" date="2024" name="Nat. Commun.">
        <title>Phylogenomics reveals the evolutionary origins of lichenization in chlorophyte algae.</title>
        <authorList>
            <person name="Puginier C."/>
            <person name="Libourel C."/>
            <person name="Otte J."/>
            <person name="Skaloud P."/>
            <person name="Haon M."/>
            <person name="Grisel S."/>
            <person name="Petersen M."/>
            <person name="Berrin J.G."/>
            <person name="Delaux P.M."/>
            <person name="Dal Grande F."/>
            <person name="Keller J."/>
        </authorList>
    </citation>
    <scope>NUCLEOTIDE SEQUENCE [LARGE SCALE GENOMIC DNA]</scope>
    <source>
        <strain evidence="8 9">SAG 2036</strain>
    </source>
</reference>
<name>A0AAW1NXR5_9CHLO</name>
<feature type="transmembrane region" description="Helical" evidence="6">
    <location>
        <begin position="484"/>
        <end position="506"/>
    </location>
</feature>
<dbReference type="Pfam" id="PF03109">
    <property type="entry name" value="ABC1"/>
    <property type="match status" value="1"/>
</dbReference>
<comment type="similarity">
    <text evidence="2">Belongs to the TspO/BZRP family.</text>
</comment>
<dbReference type="Gene3D" id="1.20.1260.100">
    <property type="entry name" value="TspO/MBR protein"/>
    <property type="match status" value="1"/>
</dbReference>
<evidence type="ECO:0000256" key="3">
    <source>
        <dbReference type="ARBA" id="ARBA00022692"/>
    </source>
</evidence>
<feature type="transmembrane region" description="Helical" evidence="6">
    <location>
        <begin position="518"/>
        <end position="544"/>
    </location>
</feature>
<evidence type="ECO:0000256" key="4">
    <source>
        <dbReference type="ARBA" id="ARBA00022989"/>
    </source>
</evidence>
<dbReference type="EMBL" id="JALJOQ010000096">
    <property type="protein sequence ID" value="KAK9798604.1"/>
    <property type="molecule type" value="Genomic_DNA"/>
</dbReference>
<sequence>MALATAIGLPQEQAPIAKAIENFSRASSFWRRILGVYVAYKATQARAYTMKAVRQSQSRVDSMWEAHHTWAGEQLYEICTDLRGFYIKVGQFMGARSDFIPEPICRKLSLLQDKVPPMSAAQTRAVIQNELGSTNLNEIFSSIDLDQPLGSATIAQVHRASLRNFNGEPETAVAVKVQYPTALDVMLKDLSNIRVAAKYLQDTELKFDLVSPVDELAKQIRLEFDFVHEASVMDSIAETLQSMENEVTIPRSIPGLVTGNLLVMSLLDGMPITRMQSRAQQLSQWQQDLGKRVLLSRVSEAYGRMILGPGLFQADCHPGNILVSDCGLVGLVDFGQCKQLPLATQLSFAELLLRLGAAGDAPLLQVADVLDPTDSAAIAGALTKLGIETGEGSNSTKVRLAFGMFDSRGRVDPFCKDSPLKAVPIKRFPPDLFFLLRVIQLLRGLSMAMGINDFSVAAQWRPLAEALLQEHGRLRTPVTAQGAWAWHGGLVLGGLTPADAVWWNALRKPLSFRLLPGLRITAIWLALYCLGGLGAAVASLAGGIVHQARMFGLVALQLSLHFTCSWLLFKSKRLGRASVVGCLSAAAAMLTTASFAEASTLAGLLMAPTALGVTIASLLLLGIYRSNGGSSASPAQQQEEQRLVFSMAGHAEEFLDVC</sequence>
<evidence type="ECO:0000256" key="2">
    <source>
        <dbReference type="ARBA" id="ARBA00007524"/>
    </source>
</evidence>
<feature type="domain" description="ABC1 atypical kinase-like" evidence="7">
    <location>
        <begin position="111"/>
        <end position="355"/>
    </location>
</feature>
<keyword evidence="4 6" id="KW-1133">Transmembrane helix</keyword>
<organism evidence="8 9">
    <name type="scientific">Symbiochloris irregularis</name>
    <dbReference type="NCBI Taxonomy" id="706552"/>
    <lineage>
        <taxon>Eukaryota</taxon>
        <taxon>Viridiplantae</taxon>
        <taxon>Chlorophyta</taxon>
        <taxon>core chlorophytes</taxon>
        <taxon>Trebouxiophyceae</taxon>
        <taxon>Trebouxiales</taxon>
        <taxon>Trebouxiaceae</taxon>
        <taxon>Symbiochloris</taxon>
    </lineage>
</organism>
<dbReference type="Pfam" id="PF03073">
    <property type="entry name" value="TspO_MBR"/>
    <property type="match status" value="1"/>
</dbReference>
<evidence type="ECO:0000256" key="6">
    <source>
        <dbReference type="SAM" id="Phobius"/>
    </source>
</evidence>
<comment type="subcellular location">
    <subcellularLocation>
        <location evidence="1">Membrane</location>
        <topology evidence="1">Multi-pass membrane protein</topology>
    </subcellularLocation>
</comment>
<proteinExistence type="inferred from homology"/>
<dbReference type="InterPro" id="IPR004307">
    <property type="entry name" value="TspO_MBR"/>
</dbReference>
<feature type="transmembrane region" description="Helical" evidence="6">
    <location>
        <begin position="550"/>
        <end position="569"/>
    </location>
</feature>
<evidence type="ECO:0000259" key="7">
    <source>
        <dbReference type="Pfam" id="PF03109"/>
    </source>
</evidence>
<evidence type="ECO:0000256" key="1">
    <source>
        <dbReference type="ARBA" id="ARBA00004141"/>
    </source>
</evidence>
<accession>A0AAW1NXR5</accession>
<dbReference type="InterPro" id="IPR038330">
    <property type="entry name" value="TspO/MBR-related_sf"/>
</dbReference>
<dbReference type="InterPro" id="IPR011009">
    <property type="entry name" value="Kinase-like_dom_sf"/>
</dbReference>
<evidence type="ECO:0000256" key="5">
    <source>
        <dbReference type="ARBA" id="ARBA00023136"/>
    </source>
</evidence>
<dbReference type="CDD" id="cd05121">
    <property type="entry name" value="ABC1_ADCK3-like"/>
    <property type="match status" value="1"/>
</dbReference>